<evidence type="ECO:0000313" key="4">
    <source>
        <dbReference type="Proteomes" id="UP000262172"/>
    </source>
</evidence>
<name>A0A371NTL5_9MICO</name>
<dbReference type="Pfam" id="PF03807">
    <property type="entry name" value="F420_oxidored"/>
    <property type="match status" value="1"/>
</dbReference>
<protein>
    <submittedName>
        <fullName evidence="3">NADP oxidoreductase</fullName>
    </submittedName>
</protein>
<gene>
    <name evidence="3" type="ORF">DY023_08810</name>
</gene>
<organism evidence="3 4">
    <name type="scientific">Microbacterium bovistercoris</name>
    <dbReference type="NCBI Taxonomy" id="2293570"/>
    <lineage>
        <taxon>Bacteria</taxon>
        <taxon>Bacillati</taxon>
        <taxon>Actinomycetota</taxon>
        <taxon>Actinomycetes</taxon>
        <taxon>Micrococcales</taxon>
        <taxon>Microbacteriaceae</taxon>
        <taxon>Microbacterium</taxon>
    </lineage>
</organism>
<dbReference type="InterPro" id="IPR028939">
    <property type="entry name" value="P5C_Rdtase_cat_N"/>
</dbReference>
<dbReference type="Proteomes" id="UP000262172">
    <property type="component" value="Unassembled WGS sequence"/>
</dbReference>
<keyword evidence="1" id="KW-0560">Oxidoreductase</keyword>
<dbReference type="OrthoDB" id="1523398at2"/>
<accession>A0A371NTL5</accession>
<dbReference type="InterPro" id="IPR036291">
    <property type="entry name" value="NAD(P)-bd_dom_sf"/>
</dbReference>
<reference evidence="3 4" key="1">
    <citation type="submission" date="2018-08" db="EMBL/GenBank/DDBJ databases">
        <title>Isolation, diversity and antifungal activity of Actinobacteria from cow dung.</title>
        <authorList>
            <person name="Ling L."/>
        </authorList>
    </citation>
    <scope>NUCLEOTIDE SEQUENCE [LARGE SCALE GENOMIC DNA]</scope>
    <source>
        <strain evidence="3 4">NEAU-LLE</strain>
    </source>
</reference>
<sequence>MIGTLGILGAGRVGLVLARLAADAGMAVLLAGSGDPALIRASARGVGATALTAREVAEQADAVILALPLGKYRSIPADALHGKLVIDAMNYWWGSDGIRPELDDLRTTTSETVQAYLSDARVVKALSHVGYHDLEDDARPAGAADRKAIAIAGDDPADLDVVARLVDALGFDPVIAGPLSAGIMFEPGAEAFGADVDAAELRAMLARFPASQRGIRVARARSGGGPTSGGF</sequence>
<keyword evidence="4" id="KW-1185">Reference proteome</keyword>
<proteinExistence type="predicted"/>
<dbReference type="AlphaFoldDB" id="A0A371NTL5"/>
<evidence type="ECO:0000259" key="2">
    <source>
        <dbReference type="Pfam" id="PF03807"/>
    </source>
</evidence>
<feature type="domain" description="Pyrroline-5-carboxylate reductase catalytic N-terminal" evidence="2">
    <location>
        <begin position="5"/>
        <end position="91"/>
    </location>
</feature>
<dbReference type="GO" id="GO:0016491">
    <property type="term" value="F:oxidoreductase activity"/>
    <property type="evidence" value="ECO:0007669"/>
    <property type="project" value="UniProtKB-KW"/>
</dbReference>
<evidence type="ECO:0000256" key="1">
    <source>
        <dbReference type="ARBA" id="ARBA00023002"/>
    </source>
</evidence>
<dbReference type="Gene3D" id="3.40.50.720">
    <property type="entry name" value="NAD(P)-binding Rossmann-like Domain"/>
    <property type="match status" value="1"/>
</dbReference>
<dbReference type="EMBL" id="QUAB01000040">
    <property type="protein sequence ID" value="REJ05683.1"/>
    <property type="molecule type" value="Genomic_DNA"/>
</dbReference>
<dbReference type="RefSeq" id="WP_116241967.1">
    <property type="nucleotide sequence ID" value="NZ_QUAB01000040.1"/>
</dbReference>
<evidence type="ECO:0000313" key="3">
    <source>
        <dbReference type="EMBL" id="REJ05683.1"/>
    </source>
</evidence>
<comment type="caution">
    <text evidence="3">The sequence shown here is derived from an EMBL/GenBank/DDBJ whole genome shotgun (WGS) entry which is preliminary data.</text>
</comment>
<dbReference type="InterPro" id="IPR051267">
    <property type="entry name" value="STEAP_metalloreductase"/>
</dbReference>
<dbReference type="PANTHER" id="PTHR14239">
    <property type="entry name" value="DUDULIN-RELATED"/>
    <property type="match status" value="1"/>
</dbReference>
<dbReference type="SUPFAM" id="SSF51735">
    <property type="entry name" value="NAD(P)-binding Rossmann-fold domains"/>
    <property type="match status" value="1"/>
</dbReference>